<dbReference type="CDD" id="cd01049">
    <property type="entry name" value="RNRR2"/>
    <property type="match status" value="1"/>
</dbReference>
<dbReference type="PANTHER" id="PTHR23409">
    <property type="entry name" value="RIBONUCLEOSIDE-DIPHOSPHATE REDUCTASE SMALL CHAIN"/>
    <property type="match status" value="1"/>
</dbReference>
<dbReference type="PANTHER" id="PTHR23409:SF18">
    <property type="entry name" value="RIBONUCLEOSIDE-DIPHOSPHATE REDUCTASE SUBUNIT M2"/>
    <property type="match status" value="1"/>
</dbReference>
<evidence type="ECO:0000256" key="5">
    <source>
        <dbReference type="ARBA" id="ARBA00023002"/>
    </source>
</evidence>
<evidence type="ECO:0000256" key="2">
    <source>
        <dbReference type="ARBA" id="ARBA00009303"/>
    </source>
</evidence>
<dbReference type="UniPathway" id="UPA00326"/>
<comment type="caution">
    <text evidence="8">The sequence shown here is derived from an EMBL/GenBank/DDBJ whole genome shotgun (WGS) entry which is preliminary data.</text>
</comment>
<dbReference type="OrthoDB" id="9765051at2"/>
<evidence type="ECO:0000256" key="1">
    <source>
        <dbReference type="ARBA" id="ARBA00001962"/>
    </source>
</evidence>
<dbReference type="FunFam" id="1.10.620.20:FF:000001">
    <property type="entry name" value="Ribonucleoside-diphosphate reductase 1 subunit beta"/>
    <property type="match status" value="1"/>
</dbReference>
<evidence type="ECO:0000313" key="8">
    <source>
        <dbReference type="EMBL" id="RUO61100.1"/>
    </source>
</evidence>
<accession>A0A432YJI4</accession>
<dbReference type="GO" id="GO:0009263">
    <property type="term" value="P:deoxyribonucleotide biosynthetic process"/>
    <property type="evidence" value="ECO:0007669"/>
    <property type="project" value="UniProtKB-KW"/>
</dbReference>
<dbReference type="GO" id="GO:0004748">
    <property type="term" value="F:ribonucleoside-diphosphate reductase activity, thioredoxin disulfide as acceptor"/>
    <property type="evidence" value="ECO:0007669"/>
    <property type="project" value="UniProtKB-EC"/>
</dbReference>
<proteinExistence type="inferred from homology"/>
<dbReference type="SUPFAM" id="SSF47240">
    <property type="entry name" value="Ferritin-like"/>
    <property type="match status" value="1"/>
</dbReference>
<dbReference type="EC" id="1.17.4.1" evidence="3"/>
<dbReference type="RefSeq" id="WP_126758729.1">
    <property type="nucleotide sequence ID" value="NZ_CP085233.1"/>
</dbReference>
<keyword evidence="9" id="KW-1185">Reference proteome</keyword>
<organism evidence="8 9">
    <name type="scientific">Pseudidiomarina marina</name>
    <dbReference type="NCBI Taxonomy" id="502366"/>
    <lineage>
        <taxon>Bacteria</taxon>
        <taxon>Pseudomonadati</taxon>
        <taxon>Pseudomonadota</taxon>
        <taxon>Gammaproteobacteria</taxon>
        <taxon>Alteromonadales</taxon>
        <taxon>Idiomarinaceae</taxon>
        <taxon>Pseudidiomarina</taxon>
    </lineage>
</organism>
<evidence type="ECO:0000256" key="6">
    <source>
        <dbReference type="ARBA" id="ARBA00023004"/>
    </source>
</evidence>
<sequence>MSYSTFNQNQSNPLHEPMFFGNSVNVARYDQQKHSIFEKLIEKQISFFWRPEEVDVSRDRVDFQALTESEKHIFISNLKYQTLLDSVQGRSPNIALLPIVSIPELETWIETWSFFETIHSRSYTHILRNLFTDPSEVFEDIVINEEIQKRAIDISQYYDDLIFYTQLWQTHGEGEWEVDGEMHTVNMRELKKKLFLCINSVNALEAIRFYVSFACTFAFAERDLMEGNSKIIRLIARDENLHLVSTQQILNLWQYGKDDPEMKEIAEELRDEALAIFMKAVEQEKQWAHYLFRNGSMIGLNEEMLCQYVEYIANMRMEAIGFDAPFKQRSNPLPWMNKYLVSDNVQVAPQEAEITSYLVGQIDSEVSAADLGDFEL</sequence>
<dbReference type="InterPro" id="IPR012348">
    <property type="entry name" value="RNR-like"/>
</dbReference>
<name>A0A432YJI4_9GAMM</name>
<keyword evidence="7" id="KW-0215">Deoxyribonucleotide synthesis</keyword>
<reference evidence="9" key="1">
    <citation type="journal article" date="2018" name="Front. Microbiol.">
        <title>Genome-Based Analysis Reveals the Taxonomy and Diversity of the Family Idiomarinaceae.</title>
        <authorList>
            <person name="Liu Y."/>
            <person name="Lai Q."/>
            <person name="Shao Z."/>
        </authorList>
    </citation>
    <scope>NUCLEOTIDE SEQUENCE [LARGE SCALE GENOMIC DNA]</scope>
    <source>
        <strain evidence="9">PIM1</strain>
    </source>
</reference>
<dbReference type="NCBIfam" id="NF006576">
    <property type="entry name" value="PRK09101.1"/>
    <property type="match status" value="1"/>
</dbReference>
<evidence type="ECO:0000256" key="4">
    <source>
        <dbReference type="ARBA" id="ARBA00022723"/>
    </source>
</evidence>
<dbReference type="GO" id="GO:0046872">
    <property type="term" value="F:metal ion binding"/>
    <property type="evidence" value="ECO:0007669"/>
    <property type="project" value="UniProtKB-KW"/>
</dbReference>
<keyword evidence="4" id="KW-0479">Metal-binding</keyword>
<protein>
    <recommendedName>
        <fullName evidence="3">ribonucleoside-diphosphate reductase</fullName>
        <ecNumber evidence="3">1.17.4.1</ecNumber>
    </recommendedName>
</protein>
<evidence type="ECO:0000313" key="9">
    <source>
        <dbReference type="Proteomes" id="UP000288127"/>
    </source>
</evidence>
<evidence type="ECO:0000256" key="3">
    <source>
        <dbReference type="ARBA" id="ARBA00012274"/>
    </source>
</evidence>
<dbReference type="InterPro" id="IPR009078">
    <property type="entry name" value="Ferritin-like_SF"/>
</dbReference>
<evidence type="ECO:0000256" key="7">
    <source>
        <dbReference type="ARBA" id="ARBA00023116"/>
    </source>
</evidence>
<keyword evidence="5" id="KW-0560">Oxidoreductase</keyword>
<dbReference type="Pfam" id="PF00268">
    <property type="entry name" value="Ribonuc_red_sm"/>
    <property type="match status" value="1"/>
</dbReference>
<comment type="similarity">
    <text evidence="2">Belongs to the ribonucleoside diphosphate reductase small chain family.</text>
</comment>
<keyword evidence="6" id="KW-0408">Iron</keyword>
<comment type="cofactor">
    <cofactor evidence="1">
        <name>Fe cation</name>
        <dbReference type="ChEBI" id="CHEBI:24875"/>
    </cofactor>
</comment>
<dbReference type="EMBL" id="PIPZ01000001">
    <property type="protein sequence ID" value="RUO61100.1"/>
    <property type="molecule type" value="Genomic_DNA"/>
</dbReference>
<dbReference type="InterPro" id="IPR033909">
    <property type="entry name" value="RNR_small"/>
</dbReference>
<dbReference type="AlphaFoldDB" id="A0A432YJI4"/>
<gene>
    <name evidence="8" type="ORF">CWI76_02185</name>
</gene>
<dbReference type="Proteomes" id="UP000288127">
    <property type="component" value="Unassembled WGS sequence"/>
</dbReference>
<dbReference type="Gene3D" id="1.10.620.20">
    <property type="entry name" value="Ribonucleotide Reductase, subunit A"/>
    <property type="match status" value="1"/>
</dbReference>
<dbReference type="InterPro" id="IPR000358">
    <property type="entry name" value="RNR_small_fam"/>
</dbReference>